<dbReference type="GO" id="GO:0005886">
    <property type="term" value="C:plasma membrane"/>
    <property type="evidence" value="ECO:0007669"/>
    <property type="project" value="UniProtKB-SubCell"/>
</dbReference>
<evidence type="ECO:0000256" key="4">
    <source>
        <dbReference type="ARBA" id="ARBA00022989"/>
    </source>
</evidence>
<evidence type="ECO:0000313" key="7">
    <source>
        <dbReference type="EMBL" id="NDY58362.1"/>
    </source>
</evidence>
<gene>
    <name evidence="7" type="ORF">G3N56_16635</name>
</gene>
<feature type="transmembrane region" description="Helical" evidence="6">
    <location>
        <begin position="111"/>
        <end position="134"/>
    </location>
</feature>
<feature type="transmembrane region" description="Helical" evidence="6">
    <location>
        <begin position="6"/>
        <end position="27"/>
    </location>
</feature>
<feature type="transmembrane region" description="Helical" evidence="6">
    <location>
        <begin position="146"/>
        <end position="166"/>
    </location>
</feature>
<evidence type="ECO:0000256" key="5">
    <source>
        <dbReference type="ARBA" id="ARBA00023136"/>
    </source>
</evidence>
<feature type="transmembrane region" description="Helical" evidence="6">
    <location>
        <begin position="39"/>
        <end position="60"/>
    </location>
</feature>
<reference evidence="7 8" key="1">
    <citation type="submission" date="2020-02" db="EMBL/GenBank/DDBJ databases">
        <title>Comparative genomics of sulfur disproportionating microorganisms.</title>
        <authorList>
            <person name="Ward L.M."/>
            <person name="Bertran E."/>
            <person name="Johnston D.T."/>
        </authorList>
    </citation>
    <scope>NUCLEOTIDE SEQUENCE [LARGE SCALE GENOMIC DNA]</scope>
    <source>
        <strain evidence="7 8">DSM 3696</strain>
    </source>
</reference>
<dbReference type="Proteomes" id="UP000469724">
    <property type="component" value="Unassembled WGS sequence"/>
</dbReference>
<accession>A0A7K3NQ72</accession>
<name>A0A7K3NQ72_9BACT</name>
<dbReference type="AlphaFoldDB" id="A0A7K3NQ72"/>
<keyword evidence="4 6" id="KW-1133">Transmembrane helix</keyword>
<evidence type="ECO:0000313" key="8">
    <source>
        <dbReference type="Proteomes" id="UP000469724"/>
    </source>
</evidence>
<feature type="transmembrane region" description="Helical" evidence="6">
    <location>
        <begin position="187"/>
        <end position="205"/>
    </location>
</feature>
<evidence type="ECO:0000256" key="3">
    <source>
        <dbReference type="ARBA" id="ARBA00022692"/>
    </source>
</evidence>
<protein>
    <submittedName>
        <fullName evidence="7">LysE family transporter</fullName>
    </submittedName>
</protein>
<proteinExistence type="predicted"/>
<dbReference type="GO" id="GO:0015171">
    <property type="term" value="F:amino acid transmembrane transporter activity"/>
    <property type="evidence" value="ECO:0007669"/>
    <property type="project" value="TreeGrafter"/>
</dbReference>
<comment type="subcellular location">
    <subcellularLocation>
        <location evidence="1">Cell membrane</location>
        <topology evidence="1">Multi-pass membrane protein</topology>
    </subcellularLocation>
</comment>
<keyword evidence="5 6" id="KW-0472">Membrane</keyword>
<evidence type="ECO:0000256" key="1">
    <source>
        <dbReference type="ARBA" id="ARBA00004651"/>
    </source>
</evidence>
<evidence type="ECO:0000256" key="6">
    <source>
        <dbReference type="SAM" id="Phobius"/>
    </source>
</evidence>
<organism evidence="7 8">
    <name type="scientific">Desulfolutivibrio sulfodismutans</name>
    <dbReference type="NCBI Taxonomy" id="63561"/>
    <lineage>
        <taxon>Bacteria</taxon>
        <taxon>Pseudomonadati</taxon>
        <taxon>Thermodesulfobacteriota</taxon>
        <taxon>Desulfovibrionia</taxon>
        <taxon>Desulfovibrionales</taxon>
        <taxon>Desulfovibrionaceae</taxon>
        <taxon>Desulfolutivibrio</taxon>
    </lineage>
</organism>
<keyword evidence="3 6" id="KW-0812">Transmembrane</keyword>
<keyword evidence="2" id="KW-1003">Cell membrane</keyword>
<feature type="transmembrane region" description="Helical" evidence="6">
    <location>
        <begin position="72"/>
        <end position="91"/>
    </location>
</feature>
<sequence length="210" mass="22481">MALYFLKGLAIGLIIAMPFGPVGLLCLQRAITMGLRVGLLSGLGAGLADTFYGAVAAFGLTYISDFLTTHHILLQSVGGLFLALMGVRLYLTKKAPKTLELTHSHFAGAFASIFVLTLTNPMTFVAFLAIFAGFGLGQAEARMHHAVSVVVGVFFGAMVWWVAIALGGKLLRFRLLNQLPKIRKGSGVIIILFGIWAVADAIFRFPSLLP</sequence>
<dbReference type="RefSeq" id="WP_163303435.1">
    <property type="nucleotide sequence ID" value="NZ_JAAGRQ010000095.1"/>
</dbReference>
<keyword evidence="8" id="KW-1185">Reference proteome</keyword>
<dbReference type="Pfam" id="PF01810">
    <property type="entry name" value="LysE"/>
    <property type="match status" value="1"/>
</dbReference>
<comment type="caution">
    <text evidence="7">The sequence shown here is derived from an EMBL/GenBank/DDBJ whole genome shotgun (WGS) entry which is preliminary data.</text>
</comment>
<dbReference type="PANTHER" id="PTHR30086">
    <property type="entry name" value="ARGININE EXPORTER PROTEIN ARGO"/>
    <property type="match status" value="1"/>
</dbReference>
<dbReference type="InterPro" id="IPR001123">
    <property type="entry name" value="LeuE-type"/>
</dbReference>
<evidence type="ECO:0000256" key="2">
    <source>
        <dbReference type="ARBA" id="ARBA00022475"/>
    </source>
</evidence>
<dbReference type="PANTHER" id="PTHR30086:SF20">
    <property type="entry name" value="ARGININE EXPORTER PROTEIN ARGO-RELATED"/>
    <property type="match status" value="1"/>
</dbReference>
<dbReference type="EMBL" id="JAAGRQ010000095">
    <property type="protein sequence ID" value="NDY58362.1"/>
    <property type="molecule type" value="Genomic_DNA"/>
</dbReference>